<dbReference type="PANTHER" id="PTHR46300:SF2">
    <property type="entry name" value="CYTOCHROME P450 MONOOXYGENASE ALNH-RELATED"/>
    <property type="match status" value="1"/>
</dbReference>
<evidence type="ECO:0000256" key="4">
    <source>
        <dbReference type="ARBA" id="ARBA00010617"/>
    </source>
</evidence>
<comment type="subcellular location">
    <subcellularLocation>
        <location evidence="2">Membrane</location>
    </subcellularLocation>
</comment>
<comment type="cofactor">
    <cofactor evidence="1 13">
        <name>heme</name>
        <dbReference type="ChEBI" id="CHEBI:30413"/>
    </cofactor>
</comment>
<comment type="similarity">
    <text evidence="4 14">Belongs to the cytochrome P450 family.</text>
</comment>
<dbReference type="InterPro" id="IPR002401">
    <property type="entry name" value="Cyt_P450_E_grp-I"/>
</dbReference>
<comment type="caution">
    <text evidence="16">The sequence shown here is derived from an EMBL/GenBank/DDBJ whole genome shotgun (WGS) entry which is preliminary data.</text>
</comment>
<accession>A0AAW0FSG6</accession>
<evidence type="ECO:0000313" key="17">
    <source>
        <dbReference type="Proteomes" id="UP001385951"/>
    </source>
</evidence>
<evidence type="ECO:0000256" key="2">
    <source>
        <dbReference type="ARBA" id="ARBA00004370"/>
    </source>
</evidence>
<dbReference type="GO" id="GO:0016020">
    <property type="term" value="C:membrane"/>
    <property type="evidence" value="ECO:0007669"/>
    <property type="project" value="UniProtKB-SubCell"/>
</dbReference>
<dbReference type="SUPFAM" id="SSF48264">
    <property type="entry name" value="Cytochrome P450"/>
    <property type="match status" value="1"/>
</dbReference>
<dbReference type="InterPro" id="IPR017972">
    <property type="entry name" value="Cyt_P450_CS"/>
</dbReference>
<evidence type="ECO:0000256" key="11">
    <source>
        <dbReference type="ARBA" id="ARBA00023033"/>
    </source>
</evidence>
<keyword evidence="17" id="KW-1185">Reference proteome</keyword>
<name>A0AAW0FSG6_9APHY</name>
<dbReference type="AlphaFoldDB" id="A0AAW0FSG6"/>
<keyword evidence="12 15" id="KW-0472">Membrane</keyword>
<evidence type="ECO:0000256" key="1">
    <source>
        <dbReference type="ARBA" id="ARBA00001971"/>
    </source>
</evidence>
<evidence type="ECO:0008006" key="18">
    <source>
        <dbReference type="Google" id="ProtNLM"/>
    </source>
</evidence>
<protein>
    <recommendedName>
        <fullName evidence="18">Cytochrome P450</fullName>
    </recommendedName>
</protein>
<dbReference type="InterPro" id="IPR001128">
    <property type="entry name" value="Cyt_P450"/>
</dbReference>
<evidence type="ECO:0000256" key="13">
    <source>
        <dbReference type="PIRSR" id="PIRSR602401-1"/>
    </source>
</evidence>
<dbReference type="GO" id="GO:0016705">
    <property type="term" value="F:oxidoreductase activity, acting on paired donors, with incorporation or reduction of molecular oxygen"/>
    <property type="evidence" value="ECO:0007669"/>
    <property type="project" value="InterPro"/>
</dbReference>
<dbReference type="Gene3D" id="1.10.630.10">
    <property type="entry name" value="Cytochrome P450"/>
    <property type="match status" value="1"/>
</dbReference>
<keyword evidence="9 14" id="KW-0560">Oxidoreductase</keyword>
<dbReference type="PROSITE" id="PS00086">
    <property type="entry name" value="CYTOCHROME_P450"/>
    <property type="match status" value="1"/>
</dbReference>
<evidence type="ECO:0000256" key="3">
    <source>
        <dbReference type="ARBA" id="ARBA00005179"/>
    </source>
</evidence>
<dbReference type="InterPro" id="IPR050364">
    <property type="entry name" value="Cytochrome_P450_fung"/>
</dbReference>
<keyword evidence="8 15" id="KW-1133">Transmembrane helix</keyword>
<evidence type="ECO:0000256" key="15">
    <source>
        <dbReference type="SAM" id="Phobius"/>
    </source>
</evidence>
<dbReference type="GO" id="GO:0005506">
    <property type="term" value="F:iron ion binding"/>
    <property type="evidence" value="ECO:0007669"/>
    <property type="project" value="InterPro"/>
</dbReference>
<evidence type="ECO:0000256" key="7">
    <source>
        <dbReference type="ARBA" id="ARBA00022723"/>
    </source>
</evidence>
<evidence type="ECO:0000256" key="14">
    <source>
        <dbReference type="RuleBase" id="RU000461"/>
    </source>
</evidence>
<dbReference type="GO" id="GO:0004497">
    <property type="term" value="F:monooxygenase activity"/>
    <property type="evidence" value="ECO:0007669"/>
    <property type="project" value="UniProtKB-KW"/>
</dbReference>
<dbReference type="CDD" id="cd11065">
    <property type="entry name" value="CYP64-like"/>
    <property type="match status" value="1"/>
</dbReference>
<dbReference type="Proteomes" id="UP001385951">
    <property type="component" value="Unassembled WGS sequence"/>
</dbReference>
<evidence type="ECO:0000256" key="9">
    <source>
        <dbReference type="ARBA" id="ARBA00023002"/>
    </source>
</evidence>
<reference evidence="16 17" key="1">
    <citation type="submission" date="2022-09" db="EMBL/GenBank/DDBJ databases">
        <authorList>
            <person name="Palmer J.M."/>
        </authorList>
    </citation>
    <scope>NUCLEOTIDE SEQUENCE [LARGE SCALE GENOMIC DNA]</scope>
    <source>
        <strain evidence="16 17">DSM 7382</strain>
    </source>
</reference>
<dbReference type="Pfam" id="PF00067">
    <property type="entry name" value="p450"/>
    <property type="match status" value="1"/>
</dbReference>
<evidence type="ECO:0000256" key="10">
    <source>
        <dbReference type="ARBA" id="ARBA00023004"/>
    </source>
</evidence>
<evidence type="ECO:0000256" key="12">
    <source>
        <dbReference type="ARBA" id="ARBA00023136"/>
    </source>
</evidence>
<proteinExistence type="inferred from homology"/>
<evidence type="ECO:0000256" key="8">
    <source>
        <dbReference type="ARBA" id="ARBA00022989"/>
    </source>
</evidence>
<dbReference type="GO" id="GO:0020037">
    <property type="term" value="F:heme binding"/>
    <property type="evidence" value="ECO:0007669"/>
    <property type="project" value="InterPro"/>
</dbReference>
<dbReference type="InterPro" id="IPR036396">
    <property type="entry name" value="Cyt_P450_sf"/>
</dbReference>
<comment type="pathway">
    <text evidence="3">Secondary metabolite biosynthesis.</text>
</comment>
<dbReference type="PRINTS" id="PR00463">
    <property type="entry name" value="EP450I"/>
</dbReference>
<dbReference type="PRINTS" id="PR00385">
    <property type="entry name" value="P450"/>
</dbReference>
<organism evidence="16 17">
    <name type="scientific">Cerrena zonata</name>
    <dbReference type="NCBI Taxonomy" id="2478898"/>
    <lineage>
        <taxon>Eukaryota</taxon>
        <taxon>Fungi</taxon>
        <taxon>Dikarya</taxon>
        <taxon>Basidiomycota</taxon>
        <taxon>Agaricomycotina</taxon>
        <taxon>Agaricomycetes</taxon>
        <taxon>Polyporales</taxon>
        <taxon>Cerrenaceae</taxon>
        <taxon>Cerrena</taxon>
    </lineage>
</organism>
<keyword evidence="11 14" id="KW-0503">Monooxygenase</keyword>
<dbReference type="EMBL" id="JASBNA010000039">
    <property type="protein sequence ID" value="KAK7681815.1"/>
    <property type="molecule type" value="Genomic_DNA"/>
</dbReference>
<keyword evidence="6 15" id="KW-0812">Transmembrane</keyword>
<sequence>MDTFQAPVLPLTLGLVILTWVVYRISRIGRRDVGLPPGPPTLPILGNIHQFPSQYAHLQFTEWARKYGGIMSLKIASQTLIILSSPSPIRALIDKGSGIVERPRIRLVEIALDNMNVALVRDGQIWRKMRRAMQMFLTRGALERYLPIQRAEAVQLMYYDTLKQPENICSHIERATTSVILSVAFGIRSPRKVEDDLVSEFHKTLRMWELLVQPGGHPPIDMIPILEHIPERWASWKTRCQEVKQRQQKLYFGLRDKCQERVNEDRRNGCFIEDLLDQQQKLGLNKELIGYIGGDCLEAGADTTSKYLSSFVLCIASHPEVQRRAQMDIDRVIDSDRVPSIDDIDNLPYVQAIIKEVHRYQPPLPFAIPHETTADELIEGLLIPKGSILFMNIYGLYRNPDFYDAPDQFQPERFMNSEFGTKPGADISTFRSDFHFGGGKRVCIGDQFAQNTIVINVLNLLWAFNFELDDLASRDKTTPLTVKDFAPGLVAGPQPFRCKIHPRSEVHASLIRSEYQQSRAVLRAFEQELTPEDAKFVEEW</sequence>
<keyword evidence="7 13" id="KW-0479">Metal-binding</keyword>
<keyword evidence="10 13" id="KW-0408">Iron</keyword>
<evidence type="ECO:0000256" key="6">
    <source>
        <dbReference type="ARBA" id="ARBA00022692"/>
    </source>
</evidence>
<gene>
    <name evidence="16" type="ORF">QCA50_015162</name>
</gene>
<evidence type="ECO:0000256" key="5">
    <source>
        <dbReference type="ARBA" id="ARBA00022617"/>
    </source>
</evidence>
<keyword evidence="5 13" id="KW-0349">Heme</keyword>
<feature type="binding site" description="axial binding residue" evidence="13">
    <location>
        <position position="443"/>
    </location>
    <ligand>
        <name>heme</name>
        <dbReference type="ChEBI" id="CHEBI:30413"/>
    </ligand>
    <ligandPart>
        <name>Fe</name>
        <dbReference type="ChEBI" id="CHEBI:18248"/>
    </ligandPart>
</feature>
<dbReference type="PANTHER" id="PTHR46300">
    <property type="entry name" value="P450, PUTATIVE (EUROFUNG)-RELATED-RELATED"/>
    <property type="match status" value="1"/>
</dbReference>
<feature type="transmembrane region" description="Helical" evidence="15">
    <location>
        <begin position="6"/>
        <end position="23"/>
    </location>
</feature>
<evidence type="ECO:0000313" key="16">
    <source>
        <dbReference type="EMBL" id="KAK7681815.1"/>
    </source>
</evidence>